<dbReference type="AlphaFoldDB" id="A0A1Y1YQW7"/>
<feature type="region of interest" description="Disordered" evidence="1">
    <location>
        <begin position="18"/>
        <end position="55"/>
    </location>
</feature>
<evidence type="ECO:0000313" key="2">
    <source>
        <dbReference type="EMBL" id="ORY00422.1"/>
    </source>
</evidence>
<keyword evidence="3" id="KW-1185">Reference proteome</keyword>
<gene>
    <name evidence="2" type="ORF">K493DRAFT_335372</name>
</gene>
<organism evidence="2 3">
    <name type="scientific">Basidiobolus meristosporus CBS 931.73</name>
    <dbReference type="NCBI Taxonomy" id="1314790"/>
    <lineage>
        <taxon>Eukaryota</taxon>
        <taxon>Fungi</taxon>
        <taxon>Fungi incertae sedis</taxon>
        <taxon>Zoopagomycota</taxon>
        <taxon>Entomophthoromycotina</taxon>
        <taxon>Basidiobolomycetes</taxon>
        <taxon>Basidiobolales</taxon>
        <taxon>Basidiobolaceae</taxon>
        <taxon>Basidiobolus</taxon>
    </lineage>
</organism>
<dbReference type="EMBL" id="MCFE01000083">
    <property type="protein sequence ID" value="ORY00422.1"/>
    <property type="molecule type" value="Genomic_DNA"/>
</dbReference>
<dbReference type="InParanoid" id="A0A1Y1YQW7"/>
<accession>A0A1Y1YQW7</accession>
<proteinExistence type="predicted"/>
<protein>
    <submittedName>
        <fullName evidence="2">Uncharacterized protein</fullName>
    </submittedName>
</protein>
<evidence type="ECO:0000256" key="1">
    <source>
        <dbReference type="SAM" id="MobiDB-lite"/>
    </source>
</evidence>
<evidence type="ECO:0000313" key="3">
    <source>
        <dbReference type="Proteomes" id="UP000193498"/>
    </source>
</evidence>
<sequence>MGLFNIFTECYSGPAPTYPKARRPSATPLLSKSSMTDMEVASESEHGESRELRRRMSSRFGLLKSRTKCEVTLEYGDNLDQVREKLREVSFDEVIHQGFRGAVGEPRPATVQFTLTPALVR</sequence>
<reference evidence="2 3" key="1">
    <citation type="submission" date="2016-07" db="EMBL/GenBank/DDBJ databases">
        <title>Pervasive Adenine N6-methylation of Active Genes in Fungi.</title>
        <authorList>
            <consortium name="DOE Joint Genome Institute"/>
            <person name="Mondo S.J."/>
            <person name="Dannebaum R.O."/>
            <person name="Kuo R.C."/>
            <person name="Labutti K."/>
            <person name="Haridas S."/>
            <person name="Kuo A."/>
            <person name="Salamov A."/>
            <person name="Ahrendt S.R."/>
            <person name="Lipzen A."/>
            <person name="Sullivan W."/>
            <person name="Andreopoulos W.B."/>
            <person name="Clum A."/>
            <person name="Lindquist E."/>
            <person name="Daum C."/>
            <person name="Ramamoorthy G.K."/>
            <person name="Gryganskyi A."/>
            <person name="Culley D."/>
            <person name="Magnuson J.K."/>
            <person name="James T.Y."/>
            <person name="O'Malley M.A."/>
            <person name="Stajich J.E."/>
            <person name="Spatafora J.W."/>
            <person name="Visel A."/>
            <person name="Grigoriev I.V."/>
        </authorList>
    </citation>
    <scope>NUCLEOTIDE SEQUENCE [LARGE SCALE GENOMIC DNA]</scope>
    <source>
        <strain evidence="2 3">CBS 931.73</strain>
    </source>
</reference>
<comment type="caution">
    <text evidence="2">The sequence shown here is derived from an EMBL/GenBank/DDBJ whole genome shotgun (WGS) entry which is preliminary data.</text>
</comment>
<dbReference type="Proteomes" id="UP000193498">
    <property type="component" value="Unassembled WGS sequence"/>
</dbReference>
<name>A0A1Y1YQW7_9FUNG</name>